<evidence type="ECO:0000313" key="5">
    <source>
        <dbReference type="Proteomes" id="UP000321947"/>
    </source>
</evidence>
<evidence type="ECO:0000313" key="4">
    <source>
        <dbReference type="EMBL" id="TYK01339.1"/>
    </source>
</evidence>
<protein>
    <submittedName>
        <fullName evidence="4">Retrotransposon protein</fullName>
    </submittedName>
</protein>
<dbReference type="PANTHER" id="PTHR46250">
    <property type="entry name" value="MYB/SANT-LIKE DNA-BINDING DOMAIN PROTEIN-RELATED"/>
    <property type="match status" value="1"/>
</dbReference>
<gene>
    <name evidence="4" type="ORF">E5676_scaffold29G00180</name>
</gene>
<accession>A0A5D3BTD4</accession>
<name>A0A5D3BTD4_CUCMM</name>
<dbReference type="PANTHER" id="PTHR46250:SF18">
    <property type="entry name" value="MYB_SANT-LIKE DOMAIN-CONTAINING PROTEIN"/>
    <property type="match status" value="1"/>
</dbReference>
<dbReference type="InterPro" id="IPR027806">
    <property type="entry name" value="HARBI1_dom"/>
</dbReference>
<dbReference type="AlphaFoldDB" id="A0A5D3BTD4"/>
<dbReference type="Proteomes" id="UP000321947">
    <property type="component" value="Unassembled WGS sequence"/>
</dbReference>
<comment type="cofactor">
    <cofactor evidence="1">
        <name>a divalent metal cation</name>
        <dbReference type="ChEBI" id="CHEBI:60240"/>
    </cofactor>
</comment>
<proteinExistence type="predicted"/>
<dbReference type="GO" id="GO:0046872">
    <property type="term" value="F:metal ion binding"/>
    <property type="evidence" value="ECO:0007669"/>
    <property type="project" value="UniProtKB-KW"/>
</dbReference>
<evidence type="ECO:0000256" key="1">
    <source>
        <dbReference type="ARBA" id="ARBA00001968"/>
    </source>
</evidence>
<evidence type="ECO:0000256" key="2">
    <source>
        <dbReference type="ARBA" id="ARBA00022723"/>
    </source>
</evidence>
<feature type="domain" description="DDE Tnp4" evidence="3">
    <location>
        <begin position="31"/>
        <end position="89"/>
    </location>
</feature>
<organism evidence="4 5">
    <name type="scientific">Cucumis melo var. makuwa</name>
    <name type="common">Oriental melon</name>
    <dbReference type="NCBI Taxonomy" id="1194695"/>
    <lineage>
        <taxon>Eukaryota</taxon>
        <taxon>Viridiplantae</taxon>
        <taxon>Streptophyta</taxon>
        <taxon>Embryophyta</taxon>
        <taxon>Tracheophyta</taxon>
        <taxon>Spermatophyta</taxon>
        <taxon>Magnoliopsida</taxon>
        <taxon>eudicotyledons</taxon>
        <taxon>Gunneridae</taxon>
        <taxon>Pentapetalae</taxon>
        <taxon>rosids</taxon>
        <taxon>fabids</taxon>
        <taxon>Cucurbitales</taxon>
        <taxon>Cucurbitaceae</taxon>
        <taxon>Benincaseae</taxon>
        <taxon>Cucumis</taxon>
    </lineage>
</organism>
<keyword evidence="2" id="KW-0479">Metal-binding</keyword>
<sequence length="318" mass="36671">MVLEMPQPLLARVAWCWKCPNHCLQKWRGVGNAPTTANEYFNMKHSLARNVIEWTFGVLKGRWAIFRGKSYYSLEVQCRTILACYLLHNLINREMTNYKKISDVDEGDSAYATATAAKDIQHIETTNKCMTTSSRAPKHVWTKEEEDTLAIGEMRGPVCSGFDSNDDTKCIIAKNEVFDNWVMSHPVAKGLLNKLFLYYDELAYVFGRDRVMDHFAETFADVGSNELIEYEGFNMSDGNEEFPSMTIAEWLACALTNDTYVCQEFLCLLREVSKLSSLDRALCQRHLMSHMDDMRGFLQMTDDERQNFCRVLLRDFSK</sequence>
<evidence type="ECO:0000259" key="3">
    <source>
        <dbReference type="Pfam" id="PF13359"/>
    </source>
</evidence>
<comment type="caution">
    <text evidence="4">The sequence shown here is derived from an EMBL/GenBank/DDBJ whole genome shotgun (WGS) entry which is preliminary data.</text>
</comment>
<dbReference type="Pfam" id="PF13359">
    <property type="entry name" value="DDE_Tnp_4"/>
    <property type="match status" value="1"/>
</dbReference>
<dbReference type="EMBL" id="SSTD01016227">
    <property type="protein sequence ID" value="TYK01339.1"/>
    <property type="molecule type" value="Genomic_DNA"/>
</dbReference>
<reference evidence="4 5" key="1">
    <citation type="submission" date="2019-08" db="EMBL/GenBank/DDBJ databases">
        <title>Draft genome sequences of two oriental melons (Cucumis melo L. var makuwa).</title>
        <authorList>
            <person name="Kwon S.-Y."/>
        </authorList>
    </citation>
    <scope>NUCLEOTIDE SEQUENCE [LARGE SCALE GENOMIC DNA]</scope>
    <source>
        <strain evidence="5">cv. Chang Bougi</strain>
        <tissue evidence="4">Leaf</tissue>
    </source>
</reference>